<sequence>MNLLYSCRQVAELLTLSQDECLRWHQIVRLRIHLAMCSNCKNVALQLTEVQQLSRDLFSGGDDDTEARESK</sequence>
<dbReference type="AlphaFoldDB" id="A0A254MZS8"/>
<dbReference type="RefSeq" id="WP_088485813.1">
    <property type="nucleotide sequence ID" value="NZ_NISI01000014.1"/>
</dbReference>
<keyword evidence="2" id="KW-1185">Reference proteome</keyword>
<evidence type="ECO:0000313" key="2">
    <source>
        <dbReference type="Proteomes" id="UP000197446"/>
    </source>
</evidence>
<dbReference type="OrthoDB" id="8374021at2"/>
<gene>
    <name evidence="1" type="ORF">CDO81_24170</name>
</gene>
<dbReference type="Proteomes" id="UP000197446">
    <property type="component" value="Unassembled WGS sequence"/>
</dbReference>
<evidence type="ECO:0000313" key="1">
    <source>
        <dbReference type="EMBL" id="OWR00829.1"/>
    </source>
</evidence>
<dbReference type="EMBL" id="NISI01000014">
    <property type="protein sequence ID" value="OWR00829.1"/>
    <property type="molecule type" value="Genomic_DNA"/>
</dbReference>
<evidence type="ECO:0008006" key="3">
    <source>
        <dbReference type="Google" id="ProtNLM"/>
    </source>
</evidence>
<protein>
    <recommendedName>
        <fullName evidence="3">Zinc-finger domain-containing protein</fullName>
    </recommendedName>
</protein>
<reference evidence="1 2" key="1">
    <citation type="journal article" date="2007" name="Int. J. Syst. Evol. Microbiol.">
        <title>Description of Pelomonas aquatica sp. nov. and Pelomonas puraquae sp. nov., isolated from industrial and haemodialysis water.</title>
        <authorList>
            <person name="Gomila M."/>
            <person name="Bowien B."/>
            <person name="Falsen E."/>
            <person name="Moore E.R."/>
            <person name="Lalucat J."/>
        </authorList>
    </citation>
    <scope>NUCLEOTIDE SEQUENCE [LARGE SCALE GENOMIC DNA]</scope>
    <source>
        <strain evidence="1 2">CCUG 52769</strain>
    </source>
</reference>
<accession>A0A254MZS8</accession>
<comment type="caution">
    <text evidence="1">The sequence shown here is derived from an EMBL/GenBank/DDBJ whole genome shotgun (WGS) entry which is preliminary data.</text>
</comment>
<proteinExistence type="predicted"/>
<name>A0A254MZS8_9BURK</name>
<organism evidence="1 2">
    <name type="scientific">Roseateles puraquae</name>
    <dbReference type="NCBI Taxonomy" id="431059"/>
    <lineage>
        <taxon>Bacteria</taxon>
        <taxon>Pseudomonadati</taxon>
        <taxon>Pseudomonadota</taxon>
        <taxon>Betaproteobacteria</taxon>
        <taxon>Burkholderiales</taxon>
        <taxon>Sphaerotilaceae</taxon>
        <taxon>Roseateles</taxon>
    </lineage>
</organism>